<dbReference type="Pfam" id="PF13520">
    <property type="entry name" value="AA_permease_2"/>
    <property type="match status" value="1"/>
</dbReference>
<evidence type="ECO:0000256" key="1">
    <source>
        <dbReference type="ARBA" id="ARBA00004651"/>
    </source>
</evidence>
<feature type="transmembrane region" description="Helical" evidence="6">
    <location>
        <begin position="119"/>
        <end position="138"/>
    </location>
</feature>
<evidence type="ECO:0000256" key="3">
    <source>
        <dbReference type="ARBA" id="ARBA00022692"/>
    </source>
</evidence>
<proteinExistence type="predicted"/>
<dbReference type="RefSeq" id="WP_165106498.1">
    <property type="nucleotide sequence ID" value="NZ_JAAKYA010000031.1"/>
</dbReference>
<evidence type="ECO:0000256" key="5">
    <source>
        <dbReference type="ARBA" id="ARBA00023136"/>
    </source>
</evidence>
<dbReference type="CDD" id="cd00293">
    <property type="entry name" value="USP-like"/>
    <property type="match status" value="1"/>
</dbReference>
<name>A0A6M1RMN7_9BACT</name>
<keyword evidence="5 6" id="KW-0472">Membrane</keyword>
<evidence type="ECO:0000256" key="2">
    <source>
        <dbReference type="ARBA" id="ARBA00022475"/>
    </source>
</evidence>
<feature type="transmembrane region" description="Helical" evidence="6">
    <location>
        <begin position="414"/>
        <end position="432"/>
    </location>
</feature>
<evidence type="ECO:0000313" key="9">
    <source>
        <dbReference type="Proteomes" id="UP000477311"/>
    </source>
</evidence>
<keyword evidence="3 6" id="KW-0812">Transmembrane</keyword>
<dbReference type="Gene3D" id="3.40.50.620">
    <property type="entry name" value="HUPs"/>
    <property type="match status" value="1"/>
</dbReference>
<dbReference type="PANTHER" id="PTHR42770:SF11">
    <property type="entry name" value="INNER MEMBRANE TRANSPORT PROTEIN YBAT"/>
    <property type="match status" value="1"/>
</dbReference>
<dbReference type="InterPro" id="IPR006016">
    <property type="entry name" value="UspA"/>
</dbReference>
<dbReference type="PANTHER" id="PTHR42770">
    <property type="entry name" value="AMINO ACID TRANSPORTER-RELATED"/>
    <property type="match status" value="1"/>
</dbReference>
<feature type="domain" description="UspA" evidence="7">
    <location>
        <begin position="478"/>
        <end position="595"/>
    </location>
</feature>
<feature type="transmembrane region" description="Helical" evidence="6">
    <location>
        <begin position="284"/>
        <end position="314"/>
    </location>
</feature>
<comment type="subcellular location">
    <subcellularLocation>
        <location evidence="1">Cell membrane</location>
        <topology evidence="1">Multi-pass membrane protein</topology>
    </subcellularLocation>
</comment>
<dbReference type="Pfam" id="PF00582">
    <property type="entry name" value="Usp"/>
    <property type="match status" value="1"/>
</dbReference>
<keyword evidence="2" id="KW-1003">Cell membrane</keyword>
<feature type="transmembrane region" description="Helical" evidence="6">
    <location>
        <begin position="43"/>
        <end position="65"/>
    </location>
</feature>
<protein>
    <submittedName>
        <fullName evidence="8">Amino acid permease</fullName>
    </submittedName>
</protein>
<dbReference type="InterPro" id="IPR002293">
    <property type="entry name" value="AA/rel_permease1"/>
</dbReference>
<gene>
    <name evidence="8" type="ORF">G4L39_05340</name>
</gene>
<reference evidence="8 9" key="1">
    <citation type="submission" date="2020-02" db="EMBL/GenBank/DDBJ databases">
        <title>Draft genome sequence of Limisphaera ngatamarikiensis NGM72.4T, a thermophilic Verrucomicrobia grouped in subdivision 3.</title>
        <authorList>
            <person name="Carere C.R."/>
            <person name="Steen J."/>
            <person name="Hugenholtz P."/>
            <person name="Stott M.B."/>
        </authorList>
    </citation>
    <scope>NUCLEOTIDE SEQUENCE [LARGE SCALE GENOMIC DNA]</scope>
    <source>
        <strain evidence="8 9">NGM72.4</strain>
    </source>
</reference>
<feature type="transmembrane region" description="Helical" evidence="6">
    <location>
        <begin position="359"/>
        <end position="379"/>
    </location>
</feature>
<evidence type="ECO:0000313" key="8">
    <source>
        <dbReference type="EMBL" id="NGO38819.1"/>
    </source>
</evidence>
<evidence type="ECO:0000259" key="7">
    <source>
        <dbReference type="Pfam" id="PF00582"/>
    </source>
</evidence>
<feature type="transmembrane region" description="Helical" evidence="6">
    <location>
        <begin position="85"/>
        <end position="113"/>
    </location>
</feature>
<dbReference type="GO" id="GO:0005886">
    <property type="term" value="C:plasma membrane"/>
    <property type="evidence" value="ECO:0007669"/>
    <property type="project" value="UniProtKB-SubCell"/>
</dbReference>
<dbReference type="GO" id="GO:0022857">
    <property type="term" value="F:transmembrane transporter activity"/>
    <property type="evidence" value="ECO:0007669"/>
    <property type="project" value="InterPro"/>
</dbReference>
<feature type="transmembrane region" description="Helical" evidence="6">
    <location>
        <begin position="335"/>
        <end position="353"/>
    </location>
</feature>
<keyword evidence="4 6" id="KW-1133">Transmembrane helix</keyword>
<dbReference type="Proteomes" id="UP000477311">
    <property type="component" value="Unassembled WGS sequence"/>
</dbReference>
<organism evidence="8 9">
    <name type="scientific">Limisphaera ngatamarikiensis</name>
    <dbReference type="NCBI Taxonomy" id="1324935"/>
    <lineage>
        <taxon>Bacteria</taxon>
        <taxon>Pseudomonadati</taxon>
        <taxon>Verrucomicrobiota</taxon>
        <taxon>Verrucomicrobiia</taxon>
        <taxon>Limisphaerales</taxon>
        <taxon>Limisphaeraceae</taxon>
        <taxon>Limisphaera</taxon>
    </lineage>
</organism>
<keyword evidence="9" id="KW-1185">Reference proteome</keyword>
<dbReference type="Gene3D" id="1.20.1740.10">
    <property type="entry name" value="Amino acid/polyamine transporter I"/>
    <property type="match status" value="1"/>
</dbReference>
<evidence type="ECO:0000256" key="6">
    <source>
        <dbReference type="SAM" id="Phobius"/>
    </source>
</evidence>
<feature type="transmembrane region" description="Helical" evidence="6">
    <location>
        <begin position="391"/>
        <end position="408"/>
    </location>
</feature>
<dbReference type="EMBL" id="JAAKYA010000031">
    <property type="protein sequence ID" value="NGO38819.1"/>
    <property type="molecule type" value="Genomic_DNA"/>
</dbReference>
<accession>A0A6M1RMN7</accession>
<dbReference type="SUPFAM" id="SSF52402">
    <property type="entry name" value="Adenine nucleotide alpha hydrolases-like"/>
    <property type="match status" value="1"/>
</dbReference>
<feature type="transmembrane region" description="Helical" evidence="6">
    <location>
        <begin position="184"/>
        <end position="206"/>
    </location>
</feature>
<dbReference type="InterPro" id="IPR014729">
    <property type="entry name" value="Rossmann-like_a/b/a_fold"/>
</dbReference>
<feature type="transmembrane region" description="Helical" evidence="6">
    <location>
        <begin position="145"/>
        <end position="164"/>
    </location>
</feature>
<dbReference type="InterPro" id="IPR050367">
    <property type="entry name" value="APC_superfamily"/>
</dbReference>
<dbReference type="AlphaFoldDB" id="A0A6M1RMN7"/>
<comment type="caution">
    <text evidence="8">The sequence shown here is derived from an EMBL/GenBank/DDBJ whole genome shotgun (WGS) entry which is preliminary data.</text>
</comment>
<evidence type="ECO:0000256" key="4">
    <source>
        <dbReference type="ARBA" id="ARBA00022989"/>
    </source>
</evidence>
<feature type="transmembrane region" description="Helical" evidence="6">
    <location>
        <begin position="227"/>
        <end position="247"/>
    </location>
</feature>
<sequence length="604" mass="64505">MEPGLLHRPRNLDWRRAAALLYGDWGTSKAYVTGLAFLTAGYAALPLIGAVSLLAALVGYCYTVVCREFPDGGGVYSAARHQSRFLAVMGALLLVANLTVTAALSGWAAVTYFGLPADWVRYGTLGVIGLIGAINFFGPKHTGSVAAGLAVPMVMVVGVIIGLSLPHLTTAHCQPSHDTFLHNWVAFVGIILALSGVEAIANLTGVMKLDPGATPEQPRVAVTARRAIGVVAVEVVLATVLLGWAMVSVPPEMAPVMRERWEDMVRFLGEYYAGLWVGPVGGRVFGVVVGMVVGLLLLSAVNTAIGALIGLFYMMARDGEMPRSFTRLNRHGVPWLPLLLAIALPLATTAVATDLQMLAGLYAIGVVGAIAVNLGSCTFNRRLALSWYERAVMGFAFVVLFAAEITIAKTKPDALFFAVCVVGLGLALRFWAQRRAGLRTVVVSEPVAAMVAPGEVPGFQLKLNPGQNLMVAARGLTRVLRFALEEARFRQANLYVLYVKEIAVAPPGPVVLPRKPRWQDDPDAARIMTTVLAQAEPIGVRVVPLYAVSDNPAATILDLAATIGVDMLILGARHRRTLARLFKGDVVNQVARHLPENIELVIHG</sequence>